<proteinExistence type="inferred from homology"/>
<evidence type="ECO:0000313" key="7">
    <source>
        <dbReference type="Proteomes" id="UP001385892"/>
    </source>
</evidence>
<dbReference type="RefSeq" id="WP_340348605.1">
    <property type="nucleotide sequence ID" value="NZ_JBBKZT010000056.1"/>
</dbReference>
<dbReference type="Pfam" id="PF00589">
    <property type="entry name" value="Phage_integrase"/>
    <property type="match status" value="1"/>
</dbReference>
<keyword evidence="2" id="KW-0229">DNA integration</keyword>
<dbReference type="Proteomes" id="UP001385892">
    <property type="component" value="Unassembled WGS sequence"/>
</dbReference>
<feature type="domain" description="Tyr recombinase" evidence="5">
    <location>
        <begin position="106"/>
        <end position="258"/>
    </location>
</feature>
<evidence type="ECO:0000259" key="5">
    <source>
        <dbReference type="PROSITE" id="PS51898"/>
    </source>
</evidence>
<dbReference type="InterPro" id="IPR050090">
    <property type="entry name" value="Tyrosine_recombinase_XerCD"/>
</dbReference>
<dbReference type="PANTHER" id="PTHR30349">
    <property type="entry name" value="PHAGE INTEGRASE-RELATED"/>
    <property type="match status" value="1"/>
</dbReference>
<evidence type="ECO:0000256" key="2">
    <source>
        <dbReference type="ARBA" id="ARBA00022908"/>
    </source>
</evidence>
<comment type="caution">
    <text evidence="6">The sequence shown here is derived from an EMBL/GenBank/DDBJ whole genome shotgun (WGS) entry which is preliminary data.</text>
</comment>
<keyword evidence="3" id="KW-0238">DNA-binding</keyword>
<sequence>MNRAVSLAARVEQYLAERRRLGFNLCTMRYGLESLVEHVGRTRHRGALTIEVMAAWARQARQGAGTNATWARRLRLLRPFTRWLQQFEPATEVPDEPIFGPIPGRVTPHIHRDEELVALLEAAGRIGPPSSPRGAVMHTLFGLLACTGMRISEALALVDGDVDLKSGVLTIRQSKFRKSRLVPLHLTTTAALQRYWRVRDRHVCSTPETPLFIGSRGQSLGQPLGDHQVHLIFDQLRRQLGWVGRGAHGMPRIHDLRHNSGSRIISGAERVVVCERRPYSQSSTAPLDLPALFGFRLRPGLFPDLQGDERCQPHDRRLQLTSFPARDCWSPASRALWRNSRDQGYAASTIRSKCDLLADLNCWLDRRKLSQAALDERRLRQFQASRRQRGKGRRGDPGHGLAASAISARAWSDCPGGASHRCVSRGIGRV</sequence>
<evidence type="ECO:0000256" key="3">
    <source>
        <dbReference type="ARBA" id="ARBA00023125"/>
    </source>
</evidence>
<dbReference type="EMBL" id="JBBKZT010000056">
    <property type="protein sequence ID" value="MEJ8852663.1"/>
    <property type="molecule type" value="Genomic_DNA"/>
</dbReference>
<dbReference type="PANTHER" id="PTHR30349:SF41">
    <property type="entry name" value="INTEGRASE_RECOMBINASE PROTEIN MJ0367-RELATED"/>
    <property type="match status" value="1"/>
</dbReference>
<reference evidence="6 7" key="1">
    <citation type="submission" date="2024-03" db="EMBL/GenBank/DDBJ databases">
        <title>Novel species of the genus Variovorax.</title>
        <authorList>
            <person name="Liu Q."/>
            <person name="Xin Y.-H."/>
        </authorList>
    </citation>
    <scope>NUCLEOTIDE SEQUENCE [LARGE SCALE GENOMIC DNA]</scope>
    <source>
        <strain evidence="6 7">KACC 18900</strain>
    </source>
</reference>
<dbReference type="InterPro" id="IPR013762">
    <property type="entry name" value="Integrase-like_cat_sf"/>
</dbReference>
<evidence type="ECO:0000256" key="4">
    <source>
        <dbReference type="ARBA" id="ARBA00023172"/>
    </source>
</evidence>
<dbReference type="PROSITE" id="PS51898">
    <property type="entry name" value="TYR_RECOMBINASE"/>
    <property type="match status" value="1"/>
</dbReference>
<gene>
    <name evidence="6" type="ORF">WKW82_39105</name>
</gene>
<organism evidence="6 7">
    <name type="scientific">Variovorax rhizosphaerae</name>
    <dbReference type="NCBI Taxonomy" id="1836200"/>
    <lineage>
        <taxon>Bacteria</taxon>
        <taxon>Pseudomonadati</taxon>
        <taxon>Pseudomonadota</taxon>
        <taxon>Betaproteobacteria</taxon>
        <taxon>Burkholderiales</taxon>
        <taxon>Comamonadaceae</taxon>
        <taxon>Variovorax</taxon>
    </lineage>
</organism>
<keyword evidence="4" id="KW-0233">DNA recombination</keyword>
<dbReference type="InterPro" id="IPR002104">
    <property type="entry name" value="Integrase_catalytic"/>
</dbReference>
<name>A0ABU8WYP2_9BURK</name>
<comment type="similarity">
    <text evidence="1">Belongs to the 'phage' integrase family.</text>
</comment>
<evidence type="ECO:0000313" key="6">
    <source>
        <dbReference type="EMBL" id="MEJ8852663.1"/>
    </source>
</evidence>
<dbReference type="Gene3D" id="1.10.443.10">
    <property type="entry name" value="Intergrase catalytic core"/>
    <property type="match status" value="1"/>
</dbReference>
<dbReference type="SUPFAM" id="SSF56349">
    <property type="entry name" value="DNA breaking-rejoining enzymes"/>
    <property type="match status" value="1"/>
</dbReference>
<evidence type="ECO:0000256" key="1">
    <source>
        <dbReference type="ARBA" id="ARBA00008857"/>
    </source>
</evidence>
<accession>A0ABU8WYP2</accession>
<protein>
    <submittedName>
        <fullName evidence="6">Tyrosine-type recombinase/integrase</fullName>
    </submittedName>
</protein>
<keyword evidence="7" id="KW-1185">Reference proteome</keyword>
<dbReference type="InterPro" id="IPR011010">
    <property type="entry name" value="DNA_brk_join_enz"/>
</dbReference>